<reference evidence="2" key="1">
    <citation type="submission" date="2016-11" db="EMBL/GenBank/DDBJ databases">
        <authorList>
            <person name="Varghese N."/>
            <person name="Submissions S."/>
        </authorList>
    </citation>
    <scope>NUCLEOTIDE SEQUENCE [LARGE SCALE GENOMIC DNA]</scope>
    <source>
        <strain evidence="2">DSM 27370</strain>
    </source>
</reference>
<sequence>MSYNFTFSTNSIMSYTIETANYFFMKYLSHLSPFSTIHKYTAQYIRHIARVQKGDKGDTSVT</sequence>
<evidence type="ECO:0000313" key="2">
    <source>
        <dbReference type="Proteomes" id="UP000184480"/>
    </source>
</evidence>
<proteinExistence type="predicted"/>
<keyword evidence="2" id="KW-1185">Reference proteome</keyword>
<gene>
    <name evidence="1" type="ORF">SAMN05444362_10622</name>
</gene>
<dbReference type="EMBL" id="FQUC01000006">
    <property type="protein sequence ID" value="SHF40197.1"/>
    <property type="molecule type" value="Genomic_DNA"/>
</dbReference>
<dbReference type="AlphaFoldDB" id="A0A1M5BD06"/>
<evidence type="ECO:0000313" key="1">
    <source>
        <dbReference type="EMBL" id="SHF40197.1"/>
    </source>
</evidence>
<organism evidence="1 2">
    <name type="scientific">Dysgonomonas macrotermitis</name>
    <dbReference type="NCBI Taxonomy" id="1346286"/>
    <lineage>
        <taxon>Bacteria</taxon>
        <taxon>Pseudomonadati</taxon>
        <taxon>Bacteroidota</taxon>
        <taxon>Bacteroidia</taxon>
        <taxon>Bacteroidales</taxon>
        <taxon>Dysgonomonadaceae</taxon>
        <taxon>Dysgonomonas</taxon>
    </lineage>
</organism>
<name>A0A1M5BD06_9BACT</name>
<dbReference type="Proteomes" id="UP000184480">
    <property type="component" value="Unassembled WGS sequence"/>
</dbReference>
<accession>A0A1M5BD06</accession>
<protein>
    <submittedName>
        <fullName evidence="1">Uncharacterized protein</fullName>
    </submittedName>
</protein>
<dbReference type="STRING" id="1346286.SAMN05444362_10622"/>